<name>A0ABP2PX15_9BURK</name>
<sequence>DLTKIRSNCYHKPESYEVTDFYALAE</sequence>
<keyword evidence="2" id="KW-1185">Reference proteome</keyword>
<organism evidence="1 2">
    <name type="scientific">Paraburkholderia hospita</name>
    <dbReference type="NCBI Taxonomy" id="169430"/>
    <lineage>
        <taxon>Bacteria</taxon>
        <taxon>Pseudomonadati</taxon>
        <taxon>Pseudomonadota</taxon>
        <taxon>Betaproteobacteria</taxon>
        <taxon>Burkholderiales</taxon>
        <taxon>Burkholderiaceae</taxon>
        <taxon>Paraburkholderia</taxon>
    </lineage>
</organism>
<evidence type="ECO:0000313" key="2">
    <source>
        <dbReference type="Proteomes" id="UP000004980"/>
    </source>
</evidence>
<dbReference type="Proteomes" id="UP000004980">
    <property type="component" value="Unassembled WGS sequence"/>
</dbReference>
<dbReference type="EMBL" id="AKAU01000035">
    <property type="protein sequence ID" value="EIN02308.1"/>
    <property type="molecule type" value="Genomic_DNA"/>
</dbReference>
<feature type="non-terminal residue" evidence="1">
    <location>
        <position position="1"/>
    </location>
</feature>
<protein>
    <submittedName>
        <fullName evidence="1">Uncharacterized protein</fullName>
    </submittedName>
</protein>
<reference evidence="1 2" key="1">
    <citation type="journal article" date="2012" name="J. Bacteriol.">
        <title>Draft Genome Sequence of the Soil Bacterium Burkholderia terrae Strain BS001, Which Interacts with Fungal Surface Structures.</title>
        <authorList>
            <person name="Nazir R."/>
            <person name="Hansen M.A."/>
            <person name="Sorensen S."/>
            <person name="van Elsas J.D."/>
        </authorList>
    </citation>
    <scope>NUCLEOTIDE SEQUENCE [LARGE SCALE GENOMIC DNA]</scope>
    <source>
        <strain evidence="1 2">BS001</strain>
    </source>
</reference>
<gene>
    <name evidence="1" type="ORF">WQE_04577</name>
</gene>
<comment type="caution">
    <text evidence="1">The sequence shown here is derived from an EMBL/GenBank/DDBJ whole genome shotgun (WGS) entry which is preliminary data.</text>
</comment>
<accession>A0ABP2PX15</accession>
<proteinExistence type="predicted"/>
<evidence type="ECO:0000313" key="1">
    <source>
        <dbReference type="EMBL" id="EIN02308.1"/>
    </source>
</evidence>